<protein>
    <submittedName>
        <fullName evidence="1">ABC transporter substrate-binding protein</fullName>
    </submittedName>
</protein>
<dbReference type="RefSeq" id="WP_149675592.1">
    <property type="nucleotide sequence ID" value="NZ_VTUZ01000050.1"/>
</dbReference>
<name>A0A5B0GB87_9BURK</name>
<dbReference type="AlphaFoldDB" id="A0A5B0GB87"/>
<accession>A0A5B0GB87</accession>
<evidence type="ECO:0000313" key="2">
    <source>
        <dbReference type="Proteomes" id="UP000325273"/>
    </source>
</evidence>
<dbReference type="SUPFAM" id="SSF53850">
    <property type="entry name" value="Periplasmic binding protein-like II"/>
    <property type="match status" value="1"/>
</dbReference>
<dbReference type="EMBL" id="VTUZ01000050">
    <property type="protein sequence ID" value="KAA0999179.1"/>
    <property type="molecule type" value="Genomic_DNA"/>
</dbReference>
<sequence length="287" mass="30923">MDTQTIRVMWFVPPLLAMVAARDQNAIVTRATRNRSSDEQFHALVADEVDAVVTSMDNVIGWNRRLGPQDLRVVAQIERTTPLTLVARCGRSNVSSLRGADILVDATDNGFVTALRAMLADAGIGADEYRLVPAGGVQERLEALLARQGVATLLGPPFDAMALKAGFVRISSVQESYPEFPGQGIVMRTDNSRARELVGAWLEDLERARQAVHTSPELARQAVVATGLQTAAADAMIALNPESLRPTSEGVALLVAHRQALGLAGRDSHYASLVDDSLIREHIGEKA</sequence>
<organism evidence="1 2">
    <name type="scientific">Paraburkholderia panacisoli</name>
    <dbReference type="NCBI Taxonomy" id="2603818"/>
    <lineage>
        <taxon>Bacteria</taxon>
        <taxon>Pseudomonadati</taxon>
        <taxon>Pseudomonadota</taxon>
        <taxon>Betaproteobacteria</taxon>
        <taxon>Burkholderiales</taxon>
        <taxon>Burkholderiaceae</taxon>
        <taxon>Paraburkholderia</taxon>
    </lineage>
</organism>
<keyword evidence="2" id="KW-1185">Reference proteome</keyword>
<proteinExistence type="predicted"/>
<dbReference type="Proteomes" id="UP000325273">
    <property type="component" value="Unassembled WGS sequence"/>
</dbReference>
<evidence type="ECO:0000313" key="1">
    <source>
        <dbReference type="EMBL" id="KAA0999179.1"/>
    </source>
</evidence>
<comment type="caution">
    <text evidence="1">The sequence shown here is derived from an EMBL/GenBank/DDBJ whole genome shotgun (WGS) entry which is preliminary data.</text>
</comment>
<gene>
    <name evidence="1" type="ORF">FVF58_42355</name>
</gene>
<reference evidence="1 2" key="1">
    <citation type="submission" date="2019-08" db="EMBL/GenBank/DDBJ databases">
        <title>Paraburkholderia sp. DCY113.</title>
        <authorList>
            <person name="Kang J."/>
        </authorList>
    </citation>
    <scope>NUCLEOTIDE SEQUENCE [LARGE SCALE GENOMIC DNA]</scope>
    <source>
        <strain evidence="1 2">DCY113</strain>
    </source>
</reference>
<dbReference type="Gene3D" id="3.40.190.10">
    <property type="entry name" value="Periplasmic binding protein-like II"/>
    <property type="match status" value="1"/>
</dbReference>